<proteinExistence type="inferred from homology"/>
<comment type="subunit">
    <text evidence="2 6">Part of the 50S ribosomal subunit.</text>
</comment>
<dbReference type="GO" id="GO:0003729">
    <property type="term" value="F:mRNA binding"/>
    <property type="evidence" value="ECO:0007669"/>
    <property type="project" value="UniProtKB-ARBA"/>
</dbReference>
<comment type="function">
    <text evidence="6 8">This protein is one of the early assembly proteins of the 50S ribosomal subunit, although it is not seen to bind rRNA by itself. It is important during the early stages of 50S assembly.</text>
</comment>
<dbReference type="InterPro" id="IPR036899">
    <property type="entry name" value="Ribosomal_uL13_sf"/>
</dbReference>
<dbReference type="Pfam" id="PF00572">
    <property type="entry name" value="Ribosomal_L13"/>
    <property type="match status" value="1"/>
</dbReference>
<dbReference type="GO" id="GO:0022625">
    <property type="term" value="C:cytosolic large ribosomal subunit"/>
    <property type="evidence" value="ECO:0007669"/>
    <property type="project" value="TreeGrafter"/>
</dbReference>
<name>A0A520N4K2_9GAMM</name>
<dbReference type="NCBIfam" id="TIGR01066">
    <property type="entry name" value="rplM_bact"/>
    <property type="match status" value="1"/>
</dbReference>
<dbReference type="AlphaFoldDB" id="A0A520N4K2"/>
<evidence type="ECO:0000256" key="6">
    <source>
        <dbReference type="HAMAP-Rule" id="MF_01366"/>
    </source>
</evidence>
<dbReference type="PROSITE" id="PS00783">
    <property type="entry name" value="RIBOSOMAL_L13"/>
    <property type="match status" value="1"/>
</dbReference>
<evidence type="ECO:0000256" key="3">
    <source>
        <dbReference type="ARBA" id="ARBA00022980"/>
    </source>
</evidence>
<dbReference type="InterPro" id="IPR005822">
    <property type="entry name" value="Ribosomal_uL13"/>
</dbReference>
<dbReference type="InterPro" id="IPR005823">
    <property type="entry name" value="Ribosomal_uL13_bac-type"/>
</dbReference>
<evidence type="ECO:0000256" key="8">
    <source>
        <dbReference type="RuleBase" id="RU003878"/>
    </source>
</evidence>
<keyword evidence="4 6" id="KW-0687">Ribonucleoprotein</keyword>
<dbReference type="EMBL" id="SHBF01000002">
    <property type="protein sequence ID" value="RZO28417.1"/>
    <property type="molecule type" value="Genomic_DNA"/>
</dbReference>
<dbReference type="PANTHER" id="PTHR11545:SF2">
    <property type="entry name" value="LARGE RIBOSOMAL SUBUNIT PROTEIN UL13M"/>
    <property type="match status" value="1"/>
</dbReference>
<gene>
    <name evidence="6 8" type="primary">rplM</name>
    <name evidence="9" type="ORF">EVA93_00500</name>
</gene>
<evidence type="ECO:0000256" key="2">
    <source>
        <dbReference type="ARBA" id="ARBA00011838"/>
    </source>
</evidence>
<comment type="similarity">
    <text evidence="1 6 7">Belongs to the universal ribosomal protein uL13 family.</text>
</comment>
<dbReference type="GO" id="GO:0003735">
    <property type="term" value="F:structural constituent of ribosome"/>
    <property type="evidence" value="ECO:0007669"/>
    <property type="project" value="InterPro"/>
</dbReference>
<evidence type="ECO:0000313" key="9">
    <source>
        <dbReference type="EMBL" id="RZO28417.1"/>
    </source>
</evidence>
<dbReference type="InterPro" id="IPR023563">
    <property type="entry name" value="Ribosomal_uL13_CS"/>
</dbReference>
<dbReference type="PIRSF" id="PIRSF002181">
    <property type="entry name" value="Ribosomal_L13"/>
    <property type="match status" value="1"/>
</dbReference>
<evidence type="ECO:0000256" key="5">
    <source>
        <dbReference type="ARBA" id="ARBA00035201"/>
    </source>
</evidence>
<dbReference type="GO" id="GO:0006412">
    <property type="term" value="P:translation"/>
    <property type="evidence" value="ECO:0007669"/>
    <property type="project" value="UniProtKB-UniRule"/>
</dbReference>
<dbReference type="CDD" id="cd00392">
    <property type="entry name" value="Ribosomal_L13"/>
    <property type="match status" value="1"/>
</dbReference>
<dbReference type="GO" id="GO:0017148">
    <property type="term" value="P:negative regulation of translation"/>
    <property type="evidence" value="ECO:0007669"/>
    <property type="project" value="TreeGrafter"/>
</dbReference>
<dbReference type="Proteomes" id="UP000318710">
    <property type="component" value="Unassembled WGS sequence"/>
</dbReference>
<evidence type="ECO:0000313" key="10">
    <source>
        <dbReference type="Proteomes" id="UP000318710"/>
    </source>
</evidence>
<reference evidence="9 10" key="1">
    <citation type="submission" date="2019-02" db="EMBL/GenBank/DDBJ databases">
        <title>Prokaryotic population dynamics and viral predation in marine succession experiment using metagenomics: the confinement effect.</title>
        <authorList>
            <person name="Haro-Moreno J.M."/>
            <person name="Rodriguez-Valera F."/>
            <person name="Lopez-Perez M."/>
        </authorList>
    </citation>
    <scope>NUCLEOTIDE SEQUENCE [LARGE SCALE GENOMIC DNA]</scope>
    <source>
        <strain evidence="9">MED-G160</strain>
    </source>
</reference>
<dbReference type="PANTHER" id="PTHR11545">
    <property type="entry name" value="RIBOSOMAL PROTEIN L13"/>
    <property type="match status" value="1"/>
</dbReference>
<evidence type="ECO:0000256" key="7">
    <source>
        <dbReference type="RuleBase" id="RU003877"/>
    </source>
</evidence>
<protein>
    <recommendedName>
        <fullName evidence="5 6">Large ribosomal subunit protein uL13</fullName>
    </recommendedName>
</protein>
<dbReference type="Gene3D" id="3.90.1180.10">
    <property type="entry name" value="Ribosomal protein L13"/>
    <property type="match status" value="1"/>
</dbReference>
<keyword evidence="3 6" id="KW-0689">Ribosomal protein</keyword>
<evidence type="ECO:0000256" key="1">
    <source>
        <dbReference type="ARBA" id="ARBA00006227"/>
    </source>
</evidence>
<comment type="caution">
    <text evidence="9">The sequence shown here is derived from an EMBL/GenBank/DDBJ whole genome shotgun (WGS) entry which is preliminary data.</text>
</comment>
<dbReference type="FunFam" id="3.90.1180.10:FF:000001">
    <property type="entry name" value="50S ribosomal protein L13"/>
    <property type="match status" value="1"/>
</dbReference>
<organism evidence="9 10">
    <name type="scientific">SAR86 cluster bacterium</name>
    <dbReference type="NCBI Taxonomy" id="2030880"/>
    <lineage>
        <taxon>Bacteria</taxon>
        <taxon>Pseudomonadati</taxon>
        <taxon>Pseudomonadota</taxon>
        <taxon>Gammaproteobacteria</taxon>
        <taxon>SAR86 cluster</taxon>
    </lineage>
</organism>
<evidence type="ECO:0000256" key="4">
    <source>
        <dbReference type="ARBA" id="ARBA00023274"/>
    </source>
</evidence>
<dbReference type="SUPFAM" id="SSF52161">
    <property type="entry name" value="Ribosomal protein L13"/>
    <property type="match status" value="1"/>
</dbReference>
<sequence>MKTYSLKKEEVQRNWFVVDATDRVLGRVATKIADKIRGKDKPSFTPHTDGGDYVIVINAEKIKVTGSKYNNKIYYRHSLYPGGLKSQTFKELIEKNPERVIEEAVKGMLPKNKLGKSIIKKLKVFQGPNHDHESQQPAEWNPS</sequence>
<dbReference type="HAMAP" id="MF_01366">
    <property type="entry name" value="Ribosomal_uL13"/>
    <property type="match status" value="1"/>
</dbReference>
<accession>A0A520N4K2</accession>